<reference evidence="1 2" key="1">
    <citation type="journal article" date="2021" name="Elife">
        <title>Chloroplast acquisition without the gene transfer in kleptoplastic sea slugs, Plakobranchus ocellatus.</title>
        <authorList>
            <person name="Maeda T."/>
            <person name="Takahashi S."/>
            <person name="Yoshida T."/>
            <person name="Shimamura S."/>
            <person name="Takaki Y."/>
            <person name="Nagai Y."/>
            <person name="Toyoda A."/>
            <person name="Suzuki Y."/>
            <person name="Arimoto A."/>
            <person name="Ishii H."/>
            <person name="Satoh N."/>
            <person name="Nishiyama T."/>
            <person name="Hasebe M."/>
            <person name="Maruyama T."/>
            <person name="Minagawa J."/>
            <person name="Obokata J."/>
            <person name="Shigenobu S."/>
        </authorList>
    </citation>
    <scope>NUCLEOTIDE SEQUENCE [LARGE SCALE GENOMIC DNA]</scope>
</reference>
<dbReference type="Proteomes" id="UP000735302">
    <property type="component" value="Unassembled WGS sequence"/>
</dbReference>
<proteinExistence type="predicted"/>
<protein>
    <submittedName>
        <fullName evidence="1">Uncharacterized protein</fullName>
    </submittedName>
</protein>
<organism evidence="1 2">
    <name type="scientific">Plakobranchus ocellatus</name>
    <dbReference type="NCBI Taxonomy" id="259542"/>
    <lineage>
        <taxon>Eukaryota</taxon>
        <taxon>Metazoa</taxon>
        <taxon>Spiralia</taxon>
        <taxon>Lophotrochozoa</taxon>
        <taxon>Mollusca</taxon>
        <taxon>Gastropoda</taxon>
        <taxon>Heterobranchia</taxon>
        <taxon>Euthyneura</taxon>
        <taxon>Panpulmonata</taxon>
        <taxon>Sacoglossa</taxon>
        <taxon>Placobranchoidea</taxon>
        <taxon>Plakobranchidae</taxon>
        <taxon>Plakobranchus</taxon>
    </lineage>
</organism>
<evidence type="ECO:0000313" key="2">
    <source>
        <dbReference type="Proteomes" id="UP000735302"/>
    </source>
</evidence>
<gene>
    <name evidence="1" type="ORF">PoB_006483300</name>
</gene>
<evidence type="ECO:0000313" key="1">
    <source>
        <dbReference type="EMBL" id="GFO38328.1"/>
    </source>
</evidence>
<sequence>MLAELPYHDLVPPSDVNVCTFVFVCTGRPLTSHTARASFCNTLLCRHMYLPWLRATLQELRICSVVCLPWHSRHLGSSFIPYSTRFAFRAEGHIQQRSGS</sequence>
<dbReference type="EMBL" id="BLXT01007309">
    <property type="protein sequence ID" value="GFO38328.1"/>
    <property type="molecule type" value="Genomic_DNA"/>
</dbReference>
<keyword evidence="2" id="KW-1185">Reference proteome</keyword>
<dbReference type="AlphaFoldDB" id="A0AAV4D2F6"/>
<accession>A0AAV4D2F6</accession>
<comment type="caution">
    <text evidence="1">The sequence shown here is derived from an EMBL/GenBank/DDBJ whole genome shotgun (WGS) entry which is preliminary data.</text>
</comment>
<name>A0AAV4D2F6_9GAST</name>